<dbReference type="GO" id="GO:0009003">
    <property type="term" value="F:signal peptidase activity"/>
    <property type="evidence" value="ECO:0007669"/>
    <property type="project" value="UniProtKB-EC"/>
</dbReference>
<keyword evidence="7" id="KW-0378">Hydrolase</keyword>
<evidence type="ECO:0000256" key="6">
    <source>
        <dbReference type="SAM" id="Phobius"/>
    </source>
</evidence>
<keyword evidence="3 6" id="KW-1133">Transmembrane helix</keyword>
<gene>
    <name evidence="7" type="ORF">E3T51_06240</name>
</gene>
<dbReference type="AlphaFoldDB" id="A0A4R9BQ94"/>
<dbReference type="NCBIfam" id="TIGR02228">
    <property type="entry name" value="sigpep_I_arch"/>
    <property type="match status" value="1"/>
</dbReference>
<feature type="transmembrane region" description="Helical" evidence="6">
    <location>
        <begin position="146"/>
        <end position="164"/>
    </location>
</feature>
<dbReference type="InterPro" id="IPR036286">
    <property type="entry name" value="LexA/Signal_pep-like_sf"/>
</dbReference>
<evidence type="ECO:0000313" key="7">
    <source>
        <dbReference type="EMBL" id="TFD88923.1"/>
    </source>
</evidence>
<evidence type="ECO:0000256" key="2">
    <source>
        <dbReference type="ARBA" id="ARBA00022692"/>
    </source>
</evidence>
<dbReference type="SUPFAM" id="SSF51306">
    <property type="entry name" value="LexA/Signal peptidase"/>
    <property type="match status" value="1"/>
</dbReference>
<dbReference type="InterPro" id="IPR019533">
    <property type="entry name" value="Peptidase_S26"/>
</dbReference>
<reference evidence="7 8" key="1">
    <citation type="submission" date="2019-03" db="EMBL/GenBank/DDBJ databases">
        <title>Genomics of glacier-inhabiting Cryobacterium strains.</title>
        <authorList>
            <person name="Liu Q."/>
            <person name="Xin Y.-H."/>
        </authorList>
    </citation>
    <scope>NUCLEOTIDE SEQUENCE [LARGE SCALE GENOMIC DNA]</scope>
    <source>
        <strain evidence="7 8">Sr54</strain>
    </source>
</reference>
<organism evidence="7 8">
    <name type="scientific">Cryobacterium serini</name>
    <dbReference type="NCBI Taxonomy" id="1259201"/>
    <lineage>
        <taxon>Bacteria</taxon>
        <taxon>Bacillati</taxon>
        <taxon>Actinomycetota</taxon>
        <taxon>Actinomycetes</taxon>
        <taxon>Micrococcales</taxon>
        <taxon>Microbacteriaceae</taxon>
        <taxon>Cryobacterium</taxon>
    </lineage>
</organism>
<dbReference type="CDD" id="cd06530">
    <property type="entry name" value="S26_SPase_I"/>
    <property type="match status" value="1"/>
</dbReference>
<dbReference type="EC" id="3.4.21.89" evidence="5"/>
<dbReference type="Proteomes" id="UP000297626">
    <property type="component" value="Unassembled WGS sequence"/>
</dbReference>
<comment type="subcellular location">
    <subcellularLocation>
        <location evidence="1">Membrane</location>
    </subcellularLocation>
</comment>
<evidence type="ECO:0000313" key="8">
    <source>
        <dbReference type="Proteomes" id="UP000297626"/>
    </source>
</evidence>
<evidence type="ECO:0000256" key="1">
    <source>
        <dbReference type="ARBA" id="ARBA00004370"/>
    </source>
</evidence>
<feature type="transmembrane region" description="Helical" evidence="6">
    <location>
        <begin position="21"/>
        <end position="44"/>
    </location>
</feature>
<keyword evidence="8" id="KW-1185">Reference proteome</keyword>
<dbReference type="GO" id="GO:0016020">
    <property type="term" value="C:membrane"/>
    <property type="evidence" value="ECO:0007669"/>
    <property type="project" value="UniProtKB-SubCell"/>
</dbReference>
<dbReference type="EMBL" id="SOHN01000009">
    <property type="protein sequence ID" value="TFD88923.1"/>
    <property type="molecule type" value="Genomic_DNA"/>
</dbReference>
<sequence>MSRVKSTNAITKDVILSLAGVLGLLSIVWFSLAHIFSLSIVVVLTGSMAPGLPTGSAIVVEQGVPAADLLVGDIVTVPRPGYELPVTHRVVSIDDIAGDVTARSLTLQGDANATVDRTPYSVQTVQRAVMGLPTLGYVIRTLQSPLFTGAATLLIALAIVWAFWPPSAKRVVATAGPRRESIDSSTER</sequence>
<dbReference type="GO" id="GO:0004252">
    <property type="term" value="F:serine-type endopeptidase activity"/>
    <property type="evidence" value="ECO:0007669"/>
    <property type="project" value="UniProtKB-UniRule"/>
</dbReference>
<protein>
    <recommendedName>
        <fullName evidence="5">Signal peptidase I</fullName>
        <ecNumber evidence="5">3.4.21.89</ecNumber>
    </recommendedName>
</protein>
<dbReference type="InterPro" id="IPR001733">
    <property type="entry name" value="Peptidase_S26B"/>
</dbReference>
<keyword evidence="4 6" id="KW-0472">Membrane</keyword>
<dbReference type="GO" id="GO:0006465">
    <property type="term" value="P:signal peptide processing"/>
    <property type="evidence" value="ECO:0007669"/>
    <property type="project" value="UniProtKB-UniRule"/>
</dbReference>
<evidence type="ECO:0000256" key="3">
    <source>
        <dbReference type="ARBA" id="ARBA00022989"/>
    </source>
</evidence>
<accession>A0A4R9BQ94</accession>
<proteinExistence type="predicted"/>
<comment type="caution">
    <text evidence="7">The sequence shown here is derived from an EMBL/GenBank/DDBJ whole genome shotgun (WGS) entry which is preliminary data.</text>
</comment>
<evidence type="ECO:0000256" key="5">
    <source>
        <dbReference type="NCBIfam" id="TIGR02228"/>
    </source>
</evidence>
<name>A0A4R9BQ94_9MICO</name>
<keyword evidence="2 6" id="KW-0812">Transmembrane</keyword>
<evidence type="ECO:0000256" key="4">
    <source>
        <dbReference type="ARBA" id="ARBA00023136"/>
    </source>
</evidence>